<feature type="domain" description="Acyltransferase 3" evidence="1">
    <location>
        <begin position="10"/>
        <end position="298"/>
    </location>
</feature>
<name>A0A7H1MLC7_9LACO</name>
<dbReference type="Proteomes" id="UP000516446">
    <property type="component" value="Chromosome"/>
</dbReference>
<dbReference type="Pfam" id="PF01757">
    <property type="entry name" value="Acyl_transf_3"/>
    <property type="match status" value="1"/>
</dbReference>
<organism evidence="2 3">
    <name type="scientific">Weissella koreensis</name>
    <dbReference type="NCBI Taxonomy" id="165096"/>
    <lineage>
        <taxon>Bacteria</taxon>
        <taxon>Bacillati</taxon>
        <taxon>Bacillota</taxon>
        <taxon>Bacilli</taxon>
        <taxon>Lactobacillales</taxon>
        <taxon>Lactobacillaceae</taxon>
        <taxon>Weissella</taxon>
    </lineage>
</organism>
<dbReference type="AlphaFoldDB" id="A0A7H1MLC7"/>
<dbReference type="GO" id="GO:0016747">
    <property type="term" value="F:acyltransferase activity, transferring groups other than amino-acyl groups"/>
    <property type="evidence" value="ECO:0007669"/>
    <property type="project" value="InterPro"/>
</dbReference>
<dbReference type="EMBL" id="CP043431">
    <property type="protein sequence ID" value="QNT64263.1"/>
    <property type="molecule type" value="Genomic_DNA"/>
</dbReference>
<reference evidence="2 3" key="1">
    <citation type="submission" date="2019-08" db="EMBL/GenBank/DDBJ databases">
        <authorList>
            <person name="Chang H.C."/>
            <person name="Mun S.Y."/>
        </authorList>
    </citation>
    <scope>NUCLEOTIDE SEQUENCE [LARGE SCALE GENOMIC DNA]</scope>
    <source>
        <strain evidence="2 3">SK</strain>
    </source>
</reference>
<keyword evidence="3" id="KW-1185">Reference proteome</keyword>
<evidence type="ECO:0000259" key="1">
    <source>
        <dbReference type="Pfam" id="PF01757"/>
    </source>
</evidence>
<gene>
    <name evidence="2" type="ORF">FY536_02760</name>
</gene>
<keyword evidence="2" id="KW-0012">Acyltransferase</keyword>
<dbReference type="InterPro" id="IPR002656">
    <property type="entry name" value="Acyl_transf_3_dom"/>
</dbReference>
<evidence type="ECO:0000313" key="2">
    <source>
        <dbReference type="EMBL" id="QNT64263.1"/>
    </source>
</evidence>
<dbReference type="RefSeq" id="WP_006845981.1">
    <property type="nucleotide sequence ID" value="NZ_CP026847.1"/>
</dbReference>
<protein>
    <submittedName>
        <fullName evidence="2">Acyltransferase family protein</fullName>
    </submittedName>
</protein>
<evidence type="ECO:0000313" key="3">
    <source>
        <dbReference type="Proteomes" id="UP000516446"/>
    </source>
</evidence>
<proteinExistence type="predicted"/>
<keyword evidence="2" id="KW-0808">Transferase</keyword>
<sequence>MNFNKQTTAYCKAIAIILVISGHYLHLIGMDNLYTMNSGAIGVGMFLFVSGYGLEASIEKVNFQADLSQLMRIVSLIIVYEFATILKIIITIFMHMNQGGNLKELFILGFRSDLDPTMWYMFFIIFMYCAFYVVHYLIENIFIKWIIMLICGLILAGVSHYISASFSFALGVVAFDLRNNEKLFNVIAIILAFISSFILFGFIKIPYDFVISSPAINMTILVVFVPICCMKLLNNLSEINGLDFFYASLKQIAKLSFALYLFEGFGFSNPVFSNVIVNYRIWGILSYLFILLVVAYLFTNYIIKPLNYRNLTDAISGLLR</sequence>
<accession>A0A7H1MLC7</accession>